<evidence type="ECO:0000313" key="2">
    <source>
        <dbReference type="Proteomes" id="UP001379533"/>
    </source>
</evidence>
<evidence type="ECO:0008006" key="3">
    <source>
        <dbReference type="Google" id="ProtNLM"/>
    </source>
</evidence>
<gene>
    <name evidence="1" type="ORF">LZC95_05360</name>
</gene>
<dbReference type="EMBL" id="CP089982">
    <property type="protein sequence ID" value="WXA96263.1"/>
    <property type="molecule type" value="Genomic_DNA"/>
</dbReference>
<protein>
    <recommendedName>
        <fullName evidence="3">SnoaL-like domain-containing protein</fullName>
    </recommendedName>
</protein>
<proteinExistence type="predicted"/>
<name>A0ABZ2KG23_9BACT</name>
<dbReference type="RefSeq" id="WP_394846879.1">
    <property type="nucleotide sequence ID" value="NZ_CP089982.1"/>
</dbReference>
<dbReference type="Proteomes" id="UP001379533">
    <property type="component" value="Chromosome"/>
</dbReference>
<sequence length="154" mass="17776">MEALEDASTALPLLREYLLIAFKYDSARAVLTMICDYAVVSEGARRAFVMLVFEGVDHYERSVGDSGDYCKFVDSYQADTQSAPIVIQDVRLHREGTVLSMNVFLGTDFGEFEFRFKNISGFVRNAKVEQQGDRFVYRDWRTNREFDFFNPFSL</sequence>
<evidence type="ECO:0000313" key="1">
    <source>
        <dbReference type="EMBL" id="WXA96263.1"/>
    </source>
</evidence>
<organism evidence="1 2">
    <name type="scientific">Pendulispora brunnea</name>
    <dbReference type="NCBI Taxonomy" id="2905690"/>
    <lineage>
        <taxon>Bacteria</taxon>
        <taxon>Pseudomonadati</taxon>
        <taxon>Myxococcota</taxon>
        <taxon>Myxococcia</taxon>
        <taxon>Myxococcales</taxon>
        <taxon>Sorangiineae</taxon>
        <taxon>Pendulisporaceae</taxon>
        <taxon>Pendulispora</taxon>
    </lineage>
</organism>
<keyword evidence="2" id="KW-1185">Reference proteome</keyword>
<reference evidence="1 2" key="1">
    <citation type="submission" date="2021-12" db="EMBL/GenBank/DDBJ databases">
        <title>Discovery of the Pendulisporaceae a myxobacterial family with distinct sporulation behavior and unique specialized metabolism.</title>
        <authorList>
            <person name="Garcia R."/>
            <person name="Popoff A."/>
            <person name="Bader C.D."/>
            <person name="Loehr J."/>
            <person name="Walesch S."/>
            <person name="Walt C."/>
            <person name="Boldt J."/>
            <person name="Bunk B."/>
            <person name="Haeckl F.J.F.P.J."/>
            <person name="Gunesch A.P."/>
            <person name="Birkelbach J."/>
            <person name="Nuebel U."/>
            <person name="Pietschmann T."/>
            <person name="Bach T."/>
            <person name="Mueller R."/>
        </authorList>
    </citation>
    <scope>NUCLEOTIDE SEQUENCE [LARGE SCALE GENOMIC DNA]</scope>
    <source>
        <strain evidence="1 2">MSr12523</strain>
    </source>
</reference>
<accession>A0ABZ2KG23</accession>